<organism evidence="3 4">
    <name type="scientific">Chenopodium quinoa</name>
    <name type="common">Quinoa</name>
    <dbReference type="NCBI Taxonomy" id="63459"/>
    <lineage>
        <taxon>Eukaryota</taxon>
        <taxon>Viridiplantae</taxon>
        <taxon>Streptophyta</taxon>
        <taxon>Embryophyta</taxon>
        <taxon>Tracheophyta</taxon>
        <taxon>Spermatophyta</taxon>
        <taxon>Magnoliopsida</taxon>
        <taxon>eudicotyledons</taxon>
        <taxon>Gunneridae</taxon>
        <taxon>Pentapetalae</taxon>
        <taxon>Caryophyllales</taxon>
        <taxon>Chenopodiaceae</taxon>
        <taxon>Chenopodioideae</taxon>
        <taxon>Atripliceae</taxon>
        <taxon>Chenopodium</taxon>
    </lineage>
</organism>
<feature type="domain" description="FAR1" evidence="2">
    <location>
        <begin position="82"/>
        <end position="179"/>
    </location>
</feature>
<dbReference type="PANTHER" id="PTHR47718">
    <property type="entry name" value="OS01G0519700 PROTEIN"/>
    <property type="match status" value="1"/>
</dbReference>
<dbReference type="InterPro" id="IPR004330">
    <property type="entry name" value="FAR1_DNA_bnd_dom"/>
</dbReference>
<evidence type="ECO:0000313" key="4">
    <source>
        <dbReference type="Proteomes" id="UP000596660"/>
    </source>
</evidence>
<reference evidence="3" key="1">
    <citation type="journal article" date="2017" name="Nature">
        <title>The genome of Chenopodium quinoa.</title>
        <authorList>
            <person name="Jarvis D.E."/>
            <person name="Ho Y.S."/>
            <person name="Lightfoot D.J."/>
            <person name="Schmoeckel S.M."/>
            <person name="Li B."/>
            <person name="Borm T.J.A."/>
            <person name="Ohyanagi H."/>
            <person name="Mineta K."/>
            <person name="Michell C.T."/>
            <person name="Saber N."/>
            <person name="Kharbatia N.M."/>
            <person name="Rupper R.R."/>
            <person name="Sharp A.R."/>
            <person name="Dally N."/>
            <person name="Boughton B.A."/>
            <person name="Woo Y.H."/>
            <person name="Gao G."/>
            <person name="Schijlen E.G.W.M."/>
            <person name="Guo X."/>
            <person name="Momin A.A."/>
            <person name="Negrao S."/>
            <person name="Al-Babili S."/>
            <person name="Gehring C."/>
            <person name="Roessner U."/>
            <person name="Jung C."/>
            <person name="Murphy K."/>
            <person name="Arold S.T."/>
            <person name="Gojobori T."/>
            <person name="van der Linden C.G."/>
            <person name="van Loo E.N."/>
            <person name="Jellen E.N."/>
            <person name="Maughan P.J."/>
            <person name="Tester M."/>
        </authorList>
    </citation>
    <scope>NUCLEOTIDE SEQUENCE [LARGE SCALE GENOMIC DNA]</scope>
    <source>
        <strain evidence="3">cv. PI 614886</strain>
    </source>
</reference>
<reference evidence="3" key="2">
    <citation type="submission" date="2021-03" db="UniProtKB">
        <authorList>
            <consortium name="EnsemblPlants"/>
        </authorList>
    </citation>
    <scope>IDENTIFICATION</scope>
</reference>
<protein>
    <recommendedName>
        <fullName evidence="2">FAR1 domain-containing protein</fullName>
    </recommendedName>
</protein>
<feature type="compositionally biased region" description="Low complexity" evidence="1">
    <location>
        <begin position="311"/>
        <end position="326"/>
    </location>
</feature>
<proteinExistence type="predicted"/>
<accession>A0A803KXL8</accession>
<dbReference type="AlphaFoldDB" id="A0A803KXL8"/>
<dbReference type="OMA" id="CLMAYEA"/>
<dbReference type="PANTHER" id="PTHR47718:SF17">
    <property type="entry name" value="PROTEIN FAR1-RELATED SEQUENCE 5-LIKE"/>
    <property type="match status" value="1"/>
</dbReference>
<feature type="region of interest" description="Disordered" evidence="1">
    <location>
        <begin position="123"/>
        <end position="142"/>
    </location>
</feature>
<dbReference type="Proteomes" id="UP000596660">
    <property type="component" value="Unplaced"/>
</dbReference>
<name>A0A803KXL8_CHEQI</name>
<sequence length="389" mass="44744">MTEELQNFPESQESMEIEQIGDSLLNLEIEEGEKIQQNDEIQDLSGSTLTDDARYTEQHDIDYTGSLVGFTAATLEEIFEEYKKHAFVIGFGVRQSTTRYTQTEPKKVRGKDFVCSKEGFRVKPKNQKTPTPIPGQKQKKKRQVPITRTGCKAFIRAKKNKEGMFEVEEHVMQHNHELTRREWQHLQRSERKITEDKAKVIDIMAESGLRPAESYCLMAYEAGGENVLAHTMKDHFNYITRKKIMEIEGGFKANKITSLTDFFKIFKQTVTRWRNNESDADFKCSNSKPTSNLPFYGMIKHATEEEEDAASQESESMQQNNTTATTETEEQIPTVMDPERENTKGRSKRIKGHFEKGKQGNKKKTKAMTTKGDTREFGIITPIQNPKLF</sequence>
<dbReference type="Pfam" id="PF03101">
    <property type="entry name" value="FAR1"/>
    <property type="match status" value="1"/>
</dbReference>
<evidence type="ECO:0000259" key="2">
    <source>
        <dbReference type="Pfam" id="PF03101"/>
    </source>
</evidence>
<dbReference type="EnsemblPlants" id="AUR62003777-RA">
    <property type="protein sequence ID" value="AUR62003777-RA:cds"/>
    <property type="gene ID" value="AUR62003777"/>
</dbReference>
<keyword evidence="4" id="KW-1185">Reference proteome</keyword>
<feature type="region of interest" description="Disordered" evidence="1">
    <location>
        <begin position="304"/>
        <end position="389"/>
    </location>
</feature>
<evidence type="ECO:0000313" key="3">
    <source>
        <dbReference type="EnsemblPlants" id="AUR62003777-RA:cds"/>
    </source>
</evidence>
<evidence type="ECO:0000256" key="1">
    <source>
        <dbReference type="SAM" id="MobiDB-lite"/>
    </source>
</evidence>
<dbReference type="Gramene" id="AUR62003777-RA">
    <property type="protein sequence ID" value="AUR62003777-RA:cds"/>
    <property type="gene ID" value="AUR62003777"/>
</dbReference>